<dbReference type="Pfam" id="PF03466">
    <property type="entry name" value="LysR_substrate"/>
    <property type="match status" value="1"/>
</dbReference>
<dbReference type="HOGENOM" id="CLU_039613_16_3_4"/>
<evidence type="ECO:0000256" key="3">
    <source>
        <dbReference type="ARBA" id="ARBA00023125"/>
    </source>
</evidence>
<keyword evidence="4" id="KW-0804">Transcription</keyword>
<feature type="domain" description="HTH lysR-type" evidence="5">
    <location>
        <begin position="1"/>
        <end position="59"/>
    </location>
</feature>
<proteinExistence type="inferred from homology"/>
<dbReference type="RefSeq" id="WP_051780855.1">
    <property type="nucleotide sequence ID" value="NZ_BCTH01000081.1"/>
</dbReference>
<dbReference type="InterPro" id="IPR036390">
    <property type="entry name" value="WH_DNA-bd_sf"/>
</dbReference>
<name>W0V713_9BURK</name>
<dbReference type="InterPro" id="IPR036388">
    <property type="entry name" value="WH-like_DNA-bd_sf"/>
</dbReference>
<organism evidence="6 7">
    <name type="scientific">Janthinobacterium agaricidamnosum NBRC 102515 = DSM 9628</name>
    <dbReference type="NCBI Taxonomy" id="1349767"/>
    <lineage>
        <taxon>Bacteria</taxon>
        <taxon>Pseudomonadati</taxon>
        <taxon>Pseudomonadota</taxon>
        <taxon>Betaproteobacteria</taxon>
        <taxon>Burkholderiales</taxon>
        <taxon>Oxalobacteraceae</taxon>
        <taxon>Janthinobacterium</taxon>
    </lineage>
</organism>
<gene>
    <name evidence="6" type="ORF">GJA_3045</name>
</gene>
<dbReference type="Pfam" id="PF00126">
    <property type="entry name" value="HTH_1"/>
    <property type="match status" value="1"/>
</dbReference>
<dbReference type="Gene3D" id="3.40.190.290">
    <property type="match status" value="1"/>
</dbReference>
<dbReference type="KEGG" id="jag:GJA_3045"/>
<dbReference type="InterPro" id="IPR000847">
    <property type="entry name" value="LysR_HTH_N"/>
</dbReference>
<dbReference type="STRING" id="1349767.GJA_3045"/>
<dbReference type="InterPro" id="IPR058163">
    <property type="entry name" value="LysR-type_TF_proteobact-type"/>
</dbReference>
<reference evidence="6 7" key="1">
    <citation type="journal article" date="2015" name="Genome Announc.">
        <title>Genome Sequence of Mushroom Soft-Rot Pathogen Janthinobacterium agaricidamnosum.</title>
        <authorList>
            <person name="Graupner K."/>
            <person name="Lackner G."/>
            <person name="Hertweck C."/>
        </authorList>
    </citation>
    <scope>NUCLEOTIDE SEQUENCE [LARGE SCALE GENOMIC DNA]</scope>
    <source>
        <strain evidence="7">NBRC 102515 / DSM 9628</strain>
    </source>
</reference>
<evidence type="ECO:0000313" key="6">
    <source>
        <dbReference type="EMBL" id="CDG83671.1"/>
    </source>
</evidence>
<evidence type="ECO:0000256" key="2">
    <source>
        <dbReference type="ARBA" id="ARBA00023015"/>
    </source>
</evidence>
<keyword evidence="7" id="KW-1185">Reference proteome</keyword>
<dbReference type="PANTHER" id="PTHR30537:SF5">
    <property type="entry name" value="HTH-TYPE TRANSCRIPTIONAL ACTIVATOR TTDR-RELATED"/>
    <property type="match status" value="1"/>
</dbReference>
<dbReference type="PROSITE" id="PS50931">
    <property type="entry name" value="HTH_LYSR"/>
    <property type="match status" value="1"/>
</dbReference>
<dbReference type="GO" id="GO:0003677">
    <property type="term" value="F:DNA binding"/>
    <property type="evidence" value="ECO:0007669"/>
    <property type="project" value="UniProtKB-KW"/>
</dbReference>
<dbReference type="InterPro" id="IPR005119">
    <property type="entry name" value="LysR_subst-bd"/>
</dbReference>
<dbReference type="FunFam" id="1.10.10.10:FF:000001">
    <property type="entry name" value="LysR family transcriptional regulator"/>
    <property type="match status" value="1"/>
</dbReference>
<protein>
    <submittedName>
        <fullName evidence="6">Bacterial regulatory helix-turn-helix, lysR family protein</fullName>
    </submittedName>
</protein>
<dbReference type="PANTHER" id="PTHR30537">
    <property type="entry name" value="HTH-TYPE TRANSCRIPTIONAL REGULATOR"/>
    <property type="match status" value="1"/>
</dbReference>
<dbReference type="PATRIC" id="fig|1349767.4.peg.4752"/>
<comment type="similarity">
    <text evidence="1">Belongs to the LysR transcriptional regulatory family.</text>
</comment>
<dbReference type="Gene3D" id="1.10.10.10">
    <property type="entry name" value="Winged helix-like DNA-binding domain superfamily/Winged helix DNA-binding domain"/>
    <property type="match status" value="1"/>
</dbReference>
<evidence type="ECO:0000259" key="5">
    <source>
        <dbReference type="PROSITE" id="PS50931"/>
    </source>
</evidence>
<evidence type="ECO:0000256" key="4">
    <source>
        <dbReference type="ARBA" id="ARBA00023163"/>
    </source>
</evidence>
<dbReference type="eggNOG" id="COG0583">
    <property type="taxonomic scope" value="Bacteria"/>
</dbReference>
<dbReference type="GO" id="GO:0003700">
    <property type="term" value="F:DNA-binding transcription factor activity"/>
    <property type="evidence" value="ECO:0007669"/>
    <property type="project" value="InterPro"/>
</dbReference>
<keyword evidence="2" id="KW-0805">Transcription regulation</keyword>
<sequence>MDKARTVSLFIAVVRARSFSRAASEAGLTPQAVSKAVRQLETYLGVRLLHRTTRSLSPTDDGLRLFELANPGLRLLDEALDQVQTSRQEAEGLIRIAAPSSMANRQLVPLIRDFQRIYPGAVFDVLLEDHFTDLVEAKIDIGFRAGNPPERNLVARKLSDLPLLVCAAPAYLKQFGAPANAAELTLHRCTGFRQPNSGRMVPWELHIDGGTVYQDVSAVCSFNNVEAEVAAVLAGVGIGQLALYLIADELAQGRLVAILPQLATANGGLYMYYPQRTQMPLRVRNFIDFVSQAAPGVFPQLD</sequence>
<dbReference type="CDD" id="cd08422">
    <property type="entry name" value="PBP2_CrgA_like"/>
    <property type="match status" value="1"/>
</dbReference>
<evidence type="ECO:0000313" key="7">
    <source>
        <dbReference type="Proteomes" id="UP000027604"/>
    </source>
</evidence>
<dbReference type="Proteomes" id="UP000027604">
    <property type="component" value="Chromosome I"/>
</dbReference>
<evidence type="ECO:0000256" key="1">
    <source>
        <dbReference type="ARBA" id="ARBA00009437"/>
    </source>
</evidence>
<keyword evidence="3" id="KW-0238">DNA-binding</keyword>
<dbReference type="AlphaFoldDB" id="W0V713"/>
<dbReference type="SUPFAM" id="SSF53850">
    <property type="entry name" value="Periplasmic binding protein-like II"/>
    <property type="match status" value="1"/>
</dbReference>
<dbReference type="SUPFAM" id="SSF46785">
    <property type="entry name" value="Winged helix' DNA-binding domain"/>
    <property type="match status" value="1"/>
</dbReference>
<dbReference type="EMBL" id="HG322949">
    <property type="protein sequence ID" value="CDG83671.1"/>
    <property type="molecule type" value="Genomic_DNA"/>
</dbReference>
<accession>W0V713</accession>
<dbReference type="OrthoDB" id="8675247at2"/>